<dbReference type="Proteomes" id="UP000011135">
    <property type="component" value="Unassembled WGS sequence"/>
</dbReference>
<evidence type="ECO:0000256" key="1">
    <source>
        <dbReference type="ARBA" id="ARBA00001946"/>
    </source>
</evidence>
<keyword evidence="12" id="KW-1185">Reference proteome</keyword>
<evidence type="ECO:0000259" key="9">
    <source>
        <dbReference type="Pfam" id="PF00425"/>
    </source>
</evidence>
<proteinExistence type="predicted"/>
<sequence length="467" mass="53021">MKRFTLKTNTKKLLADMLTPVSIYLRLRDKFSESILLESSDYHGTDNSFSYICCSPIASFEVKKGQLQVVYPGGDVQQKEVTRENILSELDAFRSAFDSEPTEHKFVTNGLFGYMAYDGIKFFEDIEISQVNDVIPDIIYRVYKYVIVIDHFRNELYLFEHKVEELEKKGSLGYLESLIKVNNNPQFDFTLQGKEQSNYTDEEFLQILTKGRSHCLRGDVFQIVLSRRFQSKFSGDEFNVYRALRSINPSPYLFYFDYGSFKIFGSSPESQIVIKGKQASIYPIAGTFKRTGNDSADADLARELAADEKENSEHVMLVDLARNDLSRSSEKVEVEVFKEIQYYSHVIHLVSKVTGQLAAQSSPLKLVADTFPAGTLSGAPKHMAMQLIDRYENISRNYYGGAIGFMGFNGDFNHAIMIRSFLSKDNTLHYQAGAGVVAKSLPNSELQEVNNKLAALRKALEMAQRLN</sequence>
<dbReference type="AlphaFoldDB" id="L8JTM4"/>
<evidence type="ECO:0000256" key="8">
    <source>
        <dbReference type="ARBA" id="ARBA00047683"/>
    </source>
</evidence>
<dbReference type="eggNOG" id="COG0147">
    <property type="taxonomic scope" value="Bacteria"/>
</dbReference>
<dbReference type="PATRIC" id="fig|1237149.3.peg.3060"/>
<dbReference type="Gene3D" id="3.60.120.10">
    <property type="entry name" value="Anthranilate synthase"/>
    <property type="match status" value="1"/>
</dbReference>
<keyword evidence="6" id="KW-0456">Lyase</keyword>
<feature type="domain" description="Anthranilate synthase component I N-terminal" evidence="10">
    <location>
        <begin position="16"/>
        <end position="158"/>
    </location>
</feature>
<evidence type="ECO:0000313" key="11">
    <source>
        <dbReference type="EMBL" id="ELR70864.1"/>
    </source>
</evidence>
<dbReference type="SUPFAM" id="SSF56322">
    <property type="entry name" value="ADC synthase"/>
    <property type="match status" value="1"/>
</dbReference>
<dbReference type="EMBL" id="AMZN01000048">
    <property type="protein sequence ID" value="ELR70864.1"/>
    <property type="molecule type" value="Genomic_DNA"/>
</dbReference>
<keyword evidence="4" id="KW-0479">Metal-binding</keyword>
<gene>
    <name evidence="11" type="ORF">C900_03299</name>
</gene>
<evidence type="ECO:0000256" key="5">
    <source>
        <dbReference type="ARBA" id="ARBA00022842"/>
    </source>
</evidence>
<organism evidence="11 12">
    <name type="scientific">Fulvivirga imtechensis AK7</name>
    <dbReference type="NCBI Taxonomy" id="1237149"/>
    <lineage>
        <taxon>Bacteria</taxon>
        <taxon>Pseudomonadati</taxon>
        <taxon>Bacteroidota</taxon>
        <taxon>Cytophagia</taxon>
        <taxon>Cytophagales</taxon>
        <taxon>Fulvivirgaceae</taxon>
        <taxon>Fulvivirga</taxon>
    </lineage>
</organism>
<comment type="cofactor">
    <cofactor evidence="1">
        <name>Mg(2+)</name>
        <dbReference type="ChEBI" id="CHEBI:18420"/>
    </cofactor>
</comment>
<evidence type="ECO:0000256" key="3">
    <source>
        <dbReference type="ARBA" id="ARBA00020653"/>
    </source>
</evidence>
<dbReference type="InterPro" id="IPR005801">
    <property type="entry name" value="ADC_synthase"/>
</dbReference>
<evidence type="ECO:0000259" key="10">
    <source>
        <dbReference type="Pfam" id="PF04715"/>
    </source>
</evidence>
<dbReference type="OrthoDB" id="9803598at2"/>
<keyword evidence="5" id="KW-0460">Magnesium</keyword>
<dbReference type="InterPro" id="IPR015890">
    <property type="entry name" value="Chorismate_C"/>
</dbReference>
<protein>
    <recommendedName>
        <fullName evidence="3">Anthranilate synthase component 1</fullName>
    </recommendedName>
</protein>
<dbReference type="GO" id="GO:0000162">
    <property type="term" value="P:L-tryptophan biosynthetic process"/>
    <property type="evidence" value="ECO:0007669"/>
    <property type="project" value="TreeGrafter"/>
</dbReference>
<feature type="domain" description="Chorismate-utilising enzyme C-terminal" evidence="9">
    <location>
        <begin position="201"/>
        <end position="452"/>
    </location>
</feature>
<name>L8JTM4_9BACT</name>
<dbReference type="GO" id="GO:0046872">
    <property type="term" value="F:metal ion binding"/>
    <property type="evidence" value="ECO:0007669"/>
    <property type="project" value="UniProtKB-KW"/>
</dbReference>
<comment type="subunit">
    <text evidence="2">Heterotetramer consisting of two non-identical subunits: a beta subunit (TrpG) and a large alpha subunit (TrpE).</text>
</comment>
<evidence type="ECO:0000313" key="12">
    <source>
        <dbReference type="Proteomes" id="UP000011135"/>
    </source>
</evidence>
<evidence type="ECO:0000256" key="7">
    <source>
        <dbReference type="ARBA" id="ARBA00025634"/>
    </source>
</evidence>
<dbReference type="PRINTS" id="PR00095">
    <property type="entry name" value="ANTSNTHASEI"/>
</dbReference>
<comment type="catalytic activity">
    <reaction evidence="8">
        <text>chorismate + L-glutamine = anthranilate + pyruvate + L-glutamate + H(+)</text>
        <dbReference type="Rhea" id="RHEA:21732"/>
        <dbReference type="ChEBI" id="CHEBI:15361"/>
        <dbReference type="ChEBI" id="CHEBI:15378"/>
        <dbReference type="ChEBI" id="CHEBI:16567"/>
        <dbReference type="ChEBI" id="CHEBI:29748"/>
        <dbReference type="ChEBI" id="CHEBI:29985"/>
        <dbReference type="ChEBI" id="CHEBI:58359"/>
        <dbReference type="EC" id="4.1.3.27"/>
    </reaction>
</comment>
<dbReference type="Pfam" id="PF00425">
    <property type="entry name" value="Chorismate_bind"/>
    <property type="match status" value="1"/>
</dbReference>
<comment type="caution">
    <text evidence="11">The sequence shown here is derived from an EMBL/GenBank/DDBJ whole genome shotgun (WGS) entry which is preliminary data.</text>
</comment>
<evidence type="ECO:0000256" key="2">
    <source>
        <dbReference type="ARBA" id="ARBA00011575"/>
    </source>
</evidence>
<comment type="function">
    <text evidence="7">Part of a heterotetrameric complex that catalyzes the two-step biosynthesis of anthranilate, an intermediate in the biosynthesis of L-tryptophan. In the first step, the glutamine-binding beta subunit (TrpG) of anthranilate synthase (AS) provides the glutamine amidotransferase activity which generates ammonia as a substrate that, along with chorismate, is used in the second step, catalyzed by the large alpha subunit of AS (TrpE) to produce anthranilate. In the absence of TrpG, TrpE can synthesize anthranilate directly from chorismate and high concentrations of ammonia.</text>
</comment>
<evidence type="ECO:0000256" key="6">
    <source>
        <dbReference type="ARBA" id="ARBA00023239"/>
    </source>
</evidence>
<accession>L8JTM4</accession>
<evidence type="ECO:0000256" key="4">
    <source>
        <dbReference type="ARBA" id="ARBA00022723"/>
    </source>
</evidence>
<dbReference type="RefSeq" id="WP_009580663.1">
    <property type="nucleotide sequence ID" value="NZ_AMZN01000048.1"/>
</dbReference>
<dbReference type="GO" id="GO:0004049">
    <property type="term" value="F:anthranilate synthase activity"/>
    <property type="evidence" value="ECO:0007669"/>
    <property type="project" value="UniProtKB-EC"/>
</dbReference>
<dbReference type="InterPro" id="IPR019999">
    <property type="entry name" value="Anth_synth_I-like"/>
</dbReference>
<dbReference type="PANTHER" id="PTHR11236">
    <property type="entry name" value="AMINOBENZOATE/ANTHRANILATE SYNTHASE"/>
    <property type="match status" value="1"/>
</dbReference>
<dbReference type="InterPro" id="IPR006805">
    <property type="entry name" value="Anth_synth_I_N"/>
</dbReference>
<reference evidence="11 12" key="1">
    <citation type="submission" date="2012-12" db="EMBL/GenBank/DDBJ databases">
        <title>Genome assembly of Fulvivirga imtechensis AK7.</title>
        <authorList>
            <person name="Nupur N."/>
            <person name="Khatri I."/>
            <person name="Kumar R."/>
            <person name="Subramanian S."/>
            <person name="Pinnaka A."/>
        </authorList>
    </citation>
    <scope>NUCLEOTIDE SEQUENCE [LARGE SCALE GENOMIC DNA]</scope>
    <source>
        <strain evidence="11 12">AK7</strain>
    </source>
</reference>
<dbReference type="PANTHER" id="PTHR11236:SF48">
    <property type="entry name" value="ISOCHORISMATE SYNTHASE MENF"/>
    <property type="match status" value="1"/>
</dbReference>
<dbReference type="STRING" id="1237149.C900_03299"/>
<dbReference type="Pfam" id="PF04715">
    <property type="entry name" value="Anth_synt_I_N"/>
    <property type="match status" value="1"/>
</dbReference>